<dbReference type="GO" id="GO:0005634">
    <property type="term" value="C:nucleus"/>
    <property type="evidence" value="ECO:0007669"/>
    <property type="project" value="UniProtKB-SubCell"/>
</dbReference>
<comment type="caution">
    <text evidence="9">The sequence shown here is derived from an EMBL/GenBank/DDBJ whole genome shotgun (WGS) entry which is preliminary data.</text>
</comment>
<dbReference type="InterPro" id="IPR036864">
    <property type="entry name" value="Zn2-C6_fun-type_DNA-bd_sf"/>
</dbReference>
<dbReference type="InterPro" id="IPR001138">
    <property type="entry name" value="Zn2Cys6_DnaBD"/>
</dbReference>
<dbReference type="Pfam" id="PF00172">
    <property type="entry name" value="Zn_clus"/>
    <property type="match status" value="1"/>
</dbReference>
<keyword evidence="2" id="KW-0479">Metal-binding</keyword>
<keyword evidence="10" id="KW-1185">Reference proteome</keyword>
<reference evidence="9 10" key="1">
    <citation type="journal article" date="2023" name="IMA Fungus">
        <title>Comparative genomic study of the Penicillium genus elucidates a diverse pangenome and 15 lateral gene transfer events.</title>
        <authorList>
            <person name="Petersen C."/>
            <person name="Sorensen T."/>
            <person name="Nielsen M.R."/>
            <person name="Sondergaard T.E."/>
            <person name="Sorensen J.L."/>
            <person name="Fitzpatrick D.A."/>
            <person name="Frisvad J.C."/>
            <person name="Nielsen K.L."/>
        </authorList>
    </citation>
    <scope>NUCLEOTIDE SEQUENCE [LARGE SCALE GENOMIC DNA]</scope>
    <source>
        <strain evidence="9 10">IBT 35679</strain>
    </source>
</reference>
<dbReference type="GO" id="GO:0003677">
    <property type="term" value="F:DNA binding"/>
    <property type="evidence" value="ECO:0007669"/>
    <property type="project" value="UniProtKB-KW"/>
</dbReference>
<evidence type="ECO:0000256" key="1">
    <source>
        <dbReference type="ARBA" id="ARBA00004123"/>
    </source>
</evidence>
<dbReference type="SUPFAM" id="SSF57701">
    <property type="entry name" value="Zn2/Cys6 DNA-binding domain"/>
    <property type="match status" value="1"/>
</dbReference>
<keyword evidence="3" id="KW-0805">Transcription regulation</keyword>
<protein>
    <recommendedName>
        <fullName evidence="8">Zn(2)-C6 fungal-type domain-containing protein</fullName>
    </recommendedName>
</protein>
<dbReference type="EMBL" id="JAQIZZ010000005">
    <property type="protein sequence ID" value="KAJ5541001.1"/>
    <property type="molecule type" value="Genomic_DNA"/>
</dbReference>
<dbReference type="Gene3D" id="4.10.240.10">
    <property type="entry name" value="Zn(2)-C6 fungal-type DNA-binding domain"/>
    <property type="match status" value="1"/>
</dbReference>
<keyword evidence="4" id="KW-0238">DNA-binding</keyword>
<evidence type="ECO:0000256" key="3">
    <source>
        <dbReference type="ARBA" id="ARBA00023015"/>
    </source>
</evidence>
<evidence type="ECO:0000256" key="4">
    <source>
        <dbReference type="ARBA" id="ARBA00023125"/>
    </source>
</evidence>
<dbReference type="AlphaFoldDB" id="A0AAD6CX17"/>
<feature type="domain" description="Zn(2)-C6 fungal-type" evidence="8">
    <location>
        <begin position="21"/>
        <end position="51"/>
    </location>
</feature>
<feature type="region of interest" description="Disordered" evidence="7">
    <location>
        <begin position="80"/>
        <end position="115"/>
    </location>
</feature>
<keyword evidence="6" id="KW-0539">Nucleus</keyword>
<evidence type="ECO:0000256" key="5">
    <source>
        <dbReference type="ARBA" id="ARBA00023163"/>
    </source>
</evidence>
<evidence type="ECO:0000256" key="6">
    <source>
        <dbReference type="ARBA" id="ARBA00023242"/>
    </source>
</evidence>
<proteinExistence type="predicted"/>
<dbReference type="InterPro" id="IPR007219">
    <property type="entry name" value="XnlR_reg_dom"/>
</dbReference>
<dbReference type="InterPro" id="IPR050815">
    <property type="entry name" value="TF_fung"/>
</dbReference>
<dbReference type="GO" id="GO:0006351">
    <property type="term" value="P:DNA-templated transcription"/>
    <property type="evidence" value="ECO:0007669"/>
    <property type="project" value="InterPro"/>
</dbReference>
<dbReference type="GO" id="GO:0008270">
    <property type="term" value="F:zinc ion binding"/>
    <property type="evidence" value="ECO:0007669"/>
    <property type="project" value="InterPro"/>
</dbReference>
<dbReference type="Proteomes" id="UP001220324">
    <property type="component" value="Unassembled WGS sequence"/>
</dbReference>
<dbReference type="SMART" id="SM00066">
    <property type="entry name" value="GAL4"/>
    <property type="match status" value="1"/>
</dbReference>
<dbReference type="PANTHER" id="PTHR47338:SF3">
    <property type="entry name" value="C6 FINGER DOMAIN TRANSCRIPTION FACTOR DBAA-RELATED"/>
    <property type="match status" value="1"/>
</dbReference>
<dbReference type="PANTHER" id="PTHR47338">
    <property type="entry name" value="ZN(II)2CYS6 TRANSCRIPTION FACTOR (EUROFUNG)-RELATED"/>
    <property type="match status" value="1"/>
</dbReference>
<evidence type="ECO:0000256" key="7">
    <source>
        <dbReference type="SAM" id="MobiDB-lite"/>
    </source>
</evidence>
<dbReference type="CDD" id="cd12148">
    <property type="entry name" value="fungal_TF_MHR"/>
    <property type="match status" value="1"/>
</dbReference>
<dbReference type="GO" id="GO:0000981">
    <property type="term" value="F:DNA-binding transcription factor activity, RNA polymerase II-specific"/>
    <property type="evidence" value="ECO:0007669"/>
    <property type="project" value="InterPro"/>
</dbReference>
<feature type="compositionally biased region" description="Basic and acidic residues" evidence="7">
    <location>
        <begin position="80"/>
        <end position="101"/>
    </location>
</feature>
<dbReference type="Pfam" id="PF04082">
    <property type="entry name" value="Fungal_trans"/>
    <property type="match status" value="1"/>
</dbReference>
<comment type="subcellular location">
    <subcellularLocation>
        <location evidence="1">Nucleus</location>
    </subcellularLocation>
</comment>
<accession>A0AAD6CX17</accession>
<evidence type="ECO:0000313" key="9">
    <source>
        <dbReference type="EMBL" id="KAJ5541001.1"/>
    </source>
</evidence>
<dbReference type="PROSITE" id="PS00463">
    <property type="entry name" value="ZN2_CY6_FUNGAL_1"/>
    <property type="match status" value="1"/>
</dbReference>
<evidence type="ECO:0000259" key="8">
    <source>
        <dbReference type="PROSITE" id="PS50048"/>
    </source>
</evidence>
<keyword evidence="5" id="KW-0804">Transcription</keyword>
<organism evidence="9 10">
    <name type="scientific">Penicillium frequentans</name>
    <dbReference type="NCBI Taxonomy" id="3151616"/>
    <lineage>
        <taxon>Eukaryota</taxon>
        <taxon>Fungi</taxon>
        <taxon>Dikarya</taxon>
        <taxon>Ascomycota</taxon>
        <taxon>Pezizomycotina</taxon>
        <taxon>Eurotiomycetes</taxon>
        <taxon>Eurotiomycetidae</taxon>
        <taxon>Eurotiales</taxon>
        <taxon>Aspergillaceae</taxon>
        <taxon>Penicillium</taxon>
    </lineage>
</organism>
<gene>
    <name evidence="9" type="ORF">N7494_006077</name>
</gene>
<evidence type="ECO:0000256" key="2">
    <source>
        <dbReference type="ARBA" id="ARBA00022723"/>
    </source>
</evidence>
<dbReference type="PROSITE" id="PS50048">
    <property type="entry name" value="ZN2_CY6_FUNGAL_2"/>
    <property type="match status" value="1"/>
</dbReference>
<name>A0AAD6CX17_9EURO</name>
<sequence length="574" mass="64553">MASGGGEMPSLAPKRPRARAACDECRRRKLRCDGRQPQCSICHESGLICETTERGSRGPKKGYIKALKDRVVYLENLLENRLDGQPDQSQHHDGTESRDEELPTPPGEIPDPIITNDAQDWMSAAVASISEPDMLLPNDLPDLGLLSDSLTPPVSFSITGAIQSELDQLYFDRVHASIPILHQRKYLSWATSPIKTASCKSLQLVMWTMATLMSVQFRDLTEPLYHEAKQTLKTLDTGDVDGHETELVQAWVLIAMCESMRTQHRQAWMSAGQAFRILQGKRFHELDSPKKNTQSTEDDPIQIEEKRRVFWMAYFLDHLLSIRNDWPITLNEHVICTRLPSPDQQFQNGQPVLGGFLSEVMTESSITVQSPFNECLILLTICGRSFLQGQQLKISTVYGHTASGDLKQCHWLDELLTTRLQILAQLYPSPNEAFDPLLWFANILSHTAFVYCCNSLMQTLEASGGTEDNAAYMGYQSRALTAVEAIVGLSQMLPNLHFSKVHPLMPLPLFLVAEFLYDNVGDNPAFELYLQELVTVAQKLKNVNNLEQSYMDLMPQSCISKTTELLNSHIGRTE</sequence>
<dbReference type="CDD" id="cd00067">
    <property type="entry name" value="GAL4"/>
    <property type="match status" value="1"/>
</dbReference>
<evidence type="ECO:0000313" key="10">
    <source>
        <dbReference type="Proteomes" id="UP001220324"/>
    </source>
</evidence>
<dbReference type="SMART" id="SM00906">
    <property type="entry name" value="Fungal_trans"/>
    <property type="match status" value="1"/>
</dbReference>